<dbReference type="Pfam" id="PF11303">
    <property type="entry name" value="DUF3105"/>
    <property type="match status" value="1"/>
</dbReference>
<protein>
    <recommendedName>
        <fullName evidence="6">Tumor protein p53-inducible protein 13</fullName>
    </recommendedName>
</protein>
<dbReference type="EMBL" id="JANPWB010000005">
    <property type="protein sequence ID" value="KAJ1186116.1"/>
    <property type="molecule type" value="Genomic_DNA"/>
</dbReference>
<dbReference type="AlphaFoldDB" id="A0AAV7UCT5"/>
<feature type="compositionally biased region" description="Polar residues" evidence="1">
    <location>
        <begin position="376"/>
        <end position="389"/>
    </location>
</feature>
<keyword evidence="2" id="KW-0472">Membrane</keyword>
<accession>A0AAV7UCT5</accession>
<evidence type="ECO:0000256" key="3">
    <source>
        <dbReference type="SAM" id="SignalP"/>
    </source>
</evidence>
<organism evidence="4 5">
    <name type="scientific">Pleurodeles waltl</name>
    <name type="common">Iberian ribbed newt</name>
    <dbReference type="NCBI Taxonomy" id="8319"/>
    <lineage>
        <taxon>Eukaryota</taxon>
        <taxon>Metazoa</taxon>
        <taxon>Chordata</taxon>
        <taxon>Craniata</taxon>
        <taxon>Vertebrata</taxon>
        <taxon>Euteleostomi</taxon>
        <taxon>Amphibia</taxon>
        <taxon>Batrachia</taxon>
        <taxon>Caudata</taxon>
        <taxon>Salamandroidea</taxon>
        <taxon>Salamandridae</taxon>
        <taxon>Pleurodelinae</taxon>
        <taxon>Pleurodeles</taxon>
    </lineage>
</organism>
<feature type="compositionally biased region" description="Basic and acidic residues" evidence="1">
    <location>
        <begin position="523"/>
        <end position="536"/>
    </location>
</feature>
<dbReference type="GO" id="GO:0005737">
    <property type="term" value="C:cytoplasm"/>
    <property type="evidence" value="ECO:0007669"/>
    <property type="project" value="TreeGrafter"/>
</dbReference>
<feature type="transmembrane region" description="Helical" evidence="2">
    <location>
        <begin position="609"/>
        <end position="629"/>
    </location>
</feature>
<keyword evidence="3" id="KW-0732">Signal</keyword>
<keyword evidence="5" id="KW-1185">Reference proteome</keyword>
<feature type="region of interest" description="Disordered" evidence="1">
    <location>
        <begin position="479"/>
        <end position="565"/>
    </location>
</feature>
<evidence type="ECO:0000256" key="2">
    <source>
        <dbReference type="SAM" id="Phobius"/>
    </source>
</evidence>
<feature type="signal peptide" evidence="3">
    <location>
        <begin position="1"/>
        <end position="20"/>
    </location>
</feature>
<feature type="chain" id="PRO_5043619608" description="Tumor protein p53-inducible protein 13" evidence="3">
    <location>
        <begin position="21"/>
        <end position="697"/>
    </location>
</feature>
<keyword evidence="2" id="KW-1133">Transmembrane helix</keyword>
<dbReference type="InterPro" id="IPR021454">
    <property type="entry name" value="DUF3105"/>
</dbReference>
<sequence length="697" mass="77567">MRLVLAGLAIYLAAASLCRAVCDDAKFNIEIDLLDKEAYLCPTDPWPLPETVIPQLARQYPAQEAHLYCIDQEIKYNLSIPNSGPSRPRRARYGEYKFCPPQRWVHNLQHGAVAFLYHPCVNPALKEDLCLFARTYYYKHIITPHVGLTKERPLALASWAATLEMQQINVTEALTWLHENTRHTSKYGHKGNTYDYLLIRPAMVQMLKKSFNLPQDIAVTKERSREVKRLTIIRNKMMKRKRAVPPDPVTNRGFLNNVSTSDPPRERHEGRPGDDVGVSEAAVPTTQSNSLVHKHPPASINHPMSLDDGVRQEVGSPRSTGGWGIDSKPKGMQFVSEDSEQEGVRLEETKNATAVPREAQNNKDIQSKEESRRSAVKQSGYTGNSTNDSAEIRSRDSFSDSKEQEKTAGQKYNGTEGSSQGTAPVPHNVMSLQMTSPTQLSPIGNLHEKVDIRERGSNLQTSQKSGLVTVNVSVPMAESMDSSQNHASSESDKERETGNSSNLVRHEGQGLAIDDGHSSTPSKDVKDGASKLEVPDSRNSSTMSTKVVEKDEGRSAKKEQCNCPVGSSDNHQALAQAGVLGSTKHIQSGHEVPRAAVDMFVRTPRTEEAAWAAAALTFLFVLLTLAVLYTRLWRKFRKSESLYWAPDSDHEGQETVSAVIKRRLTVGQARRKKRQTYKKRPLVFYENLSDSSDSACE</sequence>
<evidence type="ECO:0008006" key="6">
    <source>
        <dbReference type="Google" id="ProtNLM"/>
    </source>
</evidence>
<keyword evidence="2" id="KW-0812">Transmembrane</keyword>
<feature type="compositionally biased region" description="Basic and acidic residues" evidence="1">
    <location>
        <begin position="390"/>
        <end position="408"/>
    </location>
</feature>
<gene>
    <name evidence="4" type="ORF">NDU88_002899</name>
</gene>
<proteinExistence type="predicted"/>
<dbReference type="Proteomes" id="UP001066276">
    <property type="component" value="Chromosome 3_1"/>
</dbReference>
<name>A0AAV7UCT5_PLEWA</name>
<feature type="compositionally biased region" description="Polar residues" evidence="1">
    <location>
        <begin position="253"/>
        <end position="262"/>
    </location>
</feature>
<feature type="compositionally biased region" description="Polar residues" evidence="1">
    <location>
        <begin position="410"/>
        <end position="422"/>
    </location>
</feature>
<dbReference type="PANTHER" id="PTHR34179:SF1">
    <property type="entry name" value="TUMOR PROTEIN P53-INDUCIBLE PROTEIN 13"/>
    <property type="match status" value="1"/>
</dbReference>
<feature type="compositionally biased region" description="Basic and acidic residues" evidence="1">
    <location>
        <begin position="547"/>
        <end position="560"/>
    </location>
</feature>
<dbReference type="PANTHER" id="PTHR34179">
    <property type="entry name" value="TUMOR PROTEIN P53-INDUCIBLE PROTEIN 13"/>
    <property type="match status" value="1"/>
</dbReference>
<feature type="compositionally biased region" description="Basic and acidic residues" evidence="1">
    <location>
        <begin position="263"/>
        <end position="274"/>
    </location>
</feature>
<feature type="region of interest" description="Disordered" evidence="1">
    <location>
        <begin position="238"/>
        <end position="428"/>
    </location>
</feature>
<evidence type="ECO:0000313" key="4">
    <source>
        <dbReference type="EMBL" id="KAJ1186116.1"/>
    </source>
</evidence>
<comment type="caution">
    <text evidence="4">The sequence shown here is derived from an EMBL/GenBank/DDBJ whole genome shotgun (WGS) entry which is preliminary data.</text>
</comment>
<evidence type="ECO:0000313" key="5">
    <source>
        <dbReference type="Proteomes" id="UP001066276"/>
    </source>
</evidence>
<evidence type="ECO:0000256" key="1">
    <source>
        <dbReference type="SAM" id="MobiDB-lite"/>
    </source>
</evidence>
<reference evidence="4" key="1">
    <citation type="journal article" date="2022" name="bioRxiv">
        <title>Sequencing and chromosome-scale assembly of the giantPleurodeles waltlgenome.</title>
        <authorList>
            <person name="Brown T."/>
            <person name="Elewa A."/>
            <person name="Iarovenko S."/>
            <person name="Subramanian E."/>
            <person name="Araus A.J."/>
            <person name="Petzold A."/>
            <person name="Susuki M."/>
            <person name="Suzuki K.-i.T."/>
            <person name="Hayashi T."/>
            <person name="Toyoda A."/>
            <person name="Oliveira C."/>
            <person name="Osipova E."/>
            <person name="Leigh N.D."/>
            <person name="Simon A."/>
            <person name="Yun M.H."/>
        </authorList>
    </citation>
    <scope>NUCLEOTIDE SEQUENCE</scope>
    <source>
        <strain evidence="4">20211129_DDA</strain>
        <tissue evidence="4">Liver</tissue>
    </source>
</reference>